<keyword evidence="4" id="KW-1185">Reference proteome</keyword>
<protein>
    <recommendedName>
        <fullName evidence="2">C2H2-type domain-containing protein</fullName>
    </recommendedName>
</protein>
<feature type="compositionally biased region" description="Gly residues" evidence="1">
    <location>
        <begin position="193"/>
        <end position="202"/>
    </location>
</feature>
<evidence type="ECO:0000256" key="1">
    <source>
        <dbReference type="SAM" id="MobiDB-lite"/>
    </source>
</evidence>
<dbReference type="RefSeq" id="XP_033598699.1">
    <property type="nucleotide sequence ID" value="XM_033747299.1"/>
</dbReference>
<organism evidence="3 4">
    <name type="scientific">Pseudovirgaria hyperparasitica</name>
    <dbReference type="NCBI Taxonomy" id="470096"/>
    <lineage>
        <taxon>Eukaryota</taxon>
        <taxon>Fungi</taxon>
        <taxon>Dikarya</taxon>
        <taxon>Ascomycota</taxon>
        <taxon>Pezizomycotina</taxon>
        <taxon>Dothideomycetes</taxon>
        <taxon>Dothideomycetes incertae sedis</taxon>
        <taxon>Acrospermales</taxon>
        <taxon>Acrospermaceae</taxon>
        <taxon>Pseudovirgaria</taxon>
    </lineage>
</organism>
<accession>A0A6A6VZZ2</accession>
<dbReference type="GeneID" id="54488353"/>
<dbReference type="OrthoDB" id="3946315at2759"/>
<evidence type="ECO:0000313" key="4">
    <source>
        <dbReference type="Proteomes" id="UP000799437"/>
    </source>
</evidence>
<reference evidence="3" key="1">
    <citation type="journal article" date="2020" name="Stud. Mycol.">
        <title>101 Dothideomycetes genomes: a test case for predicting lifestyles and emergence of pathogens.</title>
        <authorList>
            <person name="Haridas S."/>
            <person name="Albert R."/>
            <person name="Binder M."/>
            <person name="Bloem J."/>
            <person name="Labutti K."/>
            <person name="Salamov A."/>
            <person name="Andreopoulos B."/>
            <person name="Baker S."/>
            <person name="Barry K."/>
            <person name="Bills G."/>
            <person name="Bluhm B."/>
            <person name="Cannon C."/>
            <person name="Castanera R."/>
            <person name="Culley D."/>
            <person name="Daum C."/>
            <person name="Ezra D."/>
            <person name="Gonzalez J."/>
            <person name="Henrissat B."/>
            <person name="Kuo A."/>
            <person name="Liang C."/>
            <person name="Lipzen A."/>
            <person name="Lutzoni F."/>
            <person name="Magnuson J."/>
            <person name="Mondo S."/>
            <person name="Nolan M."/>
            <person name="Ohm R."/>
            <person name="Pangilinan J."/>
            <person name="Park H.-J."/>
            <person name="Ramirez L."/>
            <person name="Alfaro M."/>
            <person name="Sun H."/>
            <person name="Tritt A."/>
            <person name="Yoshinaga Y."/>
            <person name="Zwiers L.-H."/>
            <person name="Turgeon B."/>
            <person name="Goodwin S."/>
            <person name="Spatafora J."/>
            <person name="Crous P."/>
            <person name="Grigoriev I."/>
        </authorList>
    </citation>
    <scope>NUCLEOTIDE SEQUENCE</scope>
    <source>
        <strain evidence="3">CBS 121739</strain>
    </source>
</reference>
<dbReference type="SMART" id="SM00355">
    <property type="entry name" value="ZnF_C2H2"/>
    <property type="match status" value="2"/>
</dbReference>
<evidence type="ECO:0000313" key="3">
    <source>
        <dbReference type="EMBL" id="KAF2756248.1"/>
    </source>
</evidence>
<gene>
    <name evidence="3" type="ORF">EJ05DRAFT_502711</name>
</gene>
<dbReference type="InterPro" id="IPR013087">
    <property type="entry name" value="Znf_C2H2_type"/>
</dbReference>
<dbReference type="EMBL" id="ML996576">
    <property type="protein sequence ID" value="KAF2756248.1"/>
    <property type="molecule type" value="Genomic_DNA"/>
</dbReference>
<sequence length="251" mass="27071">MLSKPLQCTLCRKPFKRQLALTQHLGGTSIPPPSQFHCPSCQAPFCSVDAMRLHQDTVHIHADFPLVPALPASTNPPVPTPTSQAREAIDTDLFERMSALILDEAGIDADMYPEDRVYSGYAHSFDGLVNAGLGYHRSGGFVSGSGAARRGGNVPVGGKKEKEKKEKKVMVAGGKKTRTRTRLGLERGENGSESGGGGWRRGGGGGLYHGSQSFYEYEYGYDHGSKGTEFGLCDKECGWCGHCMDNVDIDC</sequence>
<feature type="region of interest" description="Disordered" evidence="1">
    <location>
        <begin position="182"/>
        <end position="202"/>
    </location>
</feature>
<evidence type="ECO:0000259" key="2">
    <source>
        <dbReference type="PROSITE" id="PS00028"/>
    </source>
</evidence>
<dbReference type="Proteomes" id="UP000799437">
    <property type="component" value="Unassembled WGS sequence"/>
</dbReference>
<name>A0A6A6VZZ2_9PEZI</name>
<proteinExistence type="predicted"/>
<dbReference type="Gene3D" id="3.30.160.60">
    <property type="entry name" value="Classic Zinc Finger"/>
    <property type="match status" value="1"/>
</dbReference>
<dbReference type="AlphaFoldDB" id="A0A6A6VZZ2"/>
<feature type="domain" description="C2H2-type" evidence="2">
    <location>
        <begin position="38"/>
        <end position="59"/>
    </location>
</feature>
<dbReference type="PROSITE" id="PS00028">
    <property type="entry name" value="ZINC_FINGER_C2H2_1"/>
    <property type="match status" value="1"/>
</dbReference>